<reference evidence="1 2" key="2">
    <citation type="submission" date="2019-01" db="EMBL/GenBank/DDBJ databases">
        <title>The decoding of complex shrimp genome reveals the adaptation for benthos swimmer, frequently molting mechanism and breeding impact on genome.</title>
        <authorList>
            <person name="Sun Y."/>
            <person name="Gao Y."/>
            <person name="Yu Y."/>
        </authorList>
    </citation>
    <scope>NUCLEOTIDE SEQUENCE [LARGE SCALE GENOMIC DNA]</scope>
    <source>
        <tissue evidence="1">Muscle</tissue>
    </source>
</reference>
<accession>A0A423U9Q1</accession>
<proteinExistence type="predicted"/>
<dbReference type="EMBL" id="QCYY01000275">
    <property type="protein sequence ID" value="ROT85443.1"/>
    <property type="molecule type" value="Genomic_DNA"/>
</dbReference>
<keyword evidence="2" id="KW-1185">Reference proteome</keyword>
<organism evidence="1 2">
    <name type="scientific">Penaeus vannamei</name>
    <name type="common">Whiteleg shrimp</name>
    <name type="synonym">Litopenaeus vannamei</name>
    <dbReference type="NCBI Taxonomy" id="6689"/>
    <lineage>
        <taxon>Eukaryota</taxon>
        <taxon>Metazoa</taxon>
        <taxon>Ecdysozoa</taxon>
        <taxon>Arthropoda</taxon>
        <taxon>Crustacea</taxon>
        <taxon>Multicrustacea</taxon>
        <taxon>Malacostraca</taxon>
        <taxon>Eumalacostraca</taxon>
        <taxon>Eucarida</taxon>
        <taxon>Decapoda</taxon>
        <taxon>Dendrobranchiata</taxon>
        <taxon>Penaeoidea</taxon>
        <taxon>Penaeidae</taxon>
        <taxon>Penaeus</taxon>
    </lineage>
</organism>
<gene>
    <name evidence="1" type="ORF">C7M84_014046</name>
</gene>
<evidence type="ECO:0000313" key="1">
    <source>
        <dbReference type="EMBL" id="ROT85443.1"/>
    </source>
</evidence>
<protein>
    <submittedName>
        <fullName evidence="1">Uncharacterized protein</fullName>
    </submittedName>
</protein>
<reference evidence="1 2" key="1">
    <citation type="submission" date="2018-04" db="EMBL/GenBank/DDBJ databases">
        <authorList>
            <person name="Zhang X."/>
            <person name="Yuan J."/>
            <person name="Li F."/>
            <person name="Xiang J."/>
        </authorList>
    </citation>
    <scope>NUCLEOTIDE SEQUENCE [LARGE SCALE GENOMIC DNA]</scope>
    <source>
        <tissue evidence="1">Muscle</tissue>
    </source>
</reference>
<dbReference type="Proteomes" id="UP000283509">
    <property type="component" value="Unassembled WGS sequence"/>
</dbReference>
<evidence type="ECO:0000313" key="2">
    <source>
        <dbReference type="Proteomes" id="UP000283509"/>
    </source>
</evidence>
<dbReference type="AlphaFoldDB" id="A0A423U9Q1"/>
<name>A0A423U9Q1_PENVA</name>
<comment type="caution">
    <text evidence="1">The sequence shown here is derived from an EMBL/GenBank/DDBJ whole genome shotgun (WGS) entry which is preliminary data.</text>
</comment>
<sequence>MNSLFSHGVHSLLVFIRYQLGVILCLFSQRPLLWPFPCIVHLFICSPDIVLFPGLTDVSVDQPVHFDGSTFLLYPGQFSLNASKNGLYVPWSHPDYDYLNYDASEHQLAEPPSFLDEAEVEVER</sequence>